<evidence type="ECO:0000256" key="1">
    <source>
        <dbReference type="ARBA" id="ARBA00004236"/>
    </source>
</evidence>
<keyword evidence="2" id="KW-1003">Cell membrane</keyword>
<dbReference type="Proteomes" id="UP000054785">
    <property type="component" value="Unassembled WGS sequence"/>
</dbReference>
<keyword evidence="3 6" id="KW-0812">Transmembrane</keyword>
<dbReference type="PATRIC" id="fig|45065.4.peg.1108"/>
<dbReference type="AlphaFoldDB" id="A0A0W0TWW1"/>
<comment type="caution">
    <text evidence="7">The sequence shown here is derived from an EMBL/GenBank/DDBJ whole genome shotgun (WGS) entry which is preliminary data.</text>
</comment>
<feature type="transmembrane region" description="Helical" evidence="6">
    <location>
        <begin position="6"/>
        <end position="25"/>
    </location>
</feature>
<gene>
    <name evidence="7" type="ORF">Lgee_1034</name>
</gene>
<dbReference type="STRING" id="45065.Lgee_1034"/>
<keyword evidence="4 6" id="KW-1133">Transmembrane helix</keyword>
<evidence type="ECO:0000256" key="6">
    <source>
        <dbReference type="SAM" id="Phobius"/>
    </source>
</evidence>
<dbReference type="InterPro" id="IPR022781">
    <property type="entry name" value="Flagellar_biosynth_FliO"/>
</dbReference>
<dbReference type="GO" id="GO:0016020">
    <property type="term" value="C:membrane"/>
    <property type="evidence" value="ECO:0007669"/>
    <property type="project" value="InterPro"/>
</dbReference>
<evidence type="ECO:0000256" key="3">
    <source>
        <dbReference type="ARBA" id="ARBA00022692"/>
    </source>
</evidence>
<name>A0A0W0TWW1_9GAMM</name>
<evidence type="ECO:0000256" key="4">
    <source>
        <dbReference type="ARBA" id="ARBA00022989"/>
    </source>
</evidence>
<evidence type="ECO:0000313" key="8">
    <source>
        <dbReference type="Proteomes" id="UP000054785"/>
    </source>
</evidence>
<dbReference type="GO" id="GO:0044781">
    <property type="term" value="P:bacterial-type flagellum organization"/>
    <property type="evidence" value="ECO:0007669"/>
    <property type="project" value="InterPro"/>
</dbReference>
<reference evidence="7 8" key="1">
    <citation type="submission" date="2015-11" db="EMBL/GenBank/DDBJ databases">
        <title>Genomic analysis of 38 Legionella species identifies large and diverse effector repertoires.</title>
        <authorList>
            <person name="Burstein D."/>
            <person name="Amaro F."/>
            <person name="Zusman T."/>
            <person name="Lifshitz Z."/>
            <person name="Cohen O."/>
            <person name="Gilbert J.A."/>
            <person name="Pupko T."/>
            <person name="Shuman H.A."/>
            <person name="Segal G."/>
        </authorList>
    </citation>
    <scope>NUCLEOTIDE SEQUENCE [LARGE SCALE GENOMIC DNA]</scope>
    <source>
        <strain evidence="7 8">ATCC 49504</strain>
    </source>
</reference>
<comment type="subcellular location">
    <subcellularLocation>
        <location evidence="1">Cell membrane</location>
    </subcellularLocation>
</comment>
<keyword evidence="7" id="KW-0966">Cell projection</keyword>
<organism evidence="7 8">
    <name type="scientific">Legionella geestiana</name>
    <dbReference type="NCBI Taxonomy" id="45065"/>
    <lineage>
        <taxon>Bacteria</taxon>
        <taxon>Pseudomonadati</taxon>
        <taxon>Pseudomonadota</taxon>
        <taxon>Gammaproteobacteria</taxon>
        <taxon>Legionellales</taxon>
        <taxon>Legionellaceae</taxon>
        <taxon>Legionella</taxon>
    </lineage>
</organism>
<evidence type="ECO:0000313" key="7">
    <source>
        <dbReference type="EMBL" id="KTD00122.1"/>
    </source>
</evidence>
<keyword evidence="7" id="KW-0282">Flagellum</keyword>
<keyword evidence="8" id="KW-1185">Reference proteome</keyword>
<protein>
    <submittedName>
        <fullName evidence="7">Flagellar biosynthesis protein, FliO</fullName>
    </submittedName>
</protein>
<dbReference type="RefSeq" id="WP_028386914.1">
    <property type="nucleotide sequence ID" value="NZ_CAAAHN010000001.1"/>
</dbReference>
<dbReference type="Pfam" id="PF04347">
    <property type="entry name" value="FliO"/>
    <property type="match status" value="1"/>
</dbReference>
<accession>A0A0W0TWW1</accession>
<dbReference type="EMBL" id="LNYC01000037">
    <property type="protein sequence ID" value="KTD00122.1"/>
    <property type="molecule type" value="Genomic_DNA"/>
</dbReference>
<evidence type="ECO:0000256" key="5">
    <source>
        <dbReference type="ARBA" id="ARBA00023136"/>
    </source>
</evidence>
<sequence length="100" mass="11086">MHGYLYYTVVLGLTLAALVLSLWWVRRTTRHHVEKGEGMEVLQQFALSQRERIVCIRVHGVKLLLASTPQGLSTLHVFAAEPPTPPCTPGVPFSCDKSSS</sequence>
<keyword evidence="7" id="KW-0969">Cilium</keyword>
<proteinExistence type="predicted"/>
<evidence type="ECO:0000256" key="2">
    <source>
        <dbReference type="ARBA" id="ARBA00022475"/>
    </source>
</evidence>
<keyword evidence="5 6" id="KW-0472">Membrane</keyword>